<dbReference type="GO" id="GO:0000166">
    <property type="term" value="F:nucleotide binding"/>
    <property type="evidence" value="ECO:0007669"/>
    <property type="project" value="InterPro"/>
</dbReference>
<dbReference type="SUPFAM" id="SSF55347">
    <property type="entry name" value="Glyceraldehyde-3-phosphate dehydrogenase-like, C-terminal domain"/>
    <property type="match status" value="1"/>
</dbReference>
<dbReference type="PANTHER" id="PTHR43818">
    <property type="entry name" value="BCDNA.GH03377"/>
    <property type="match status" value="1"/>
</dbReference>
<evidence type="ECO:0000313" key="6">
    <source>
        <dbReference type="Proteomes" id="UP001165079"/>
    </source>
</evidence>
<evidence type="ECO:0000313" key="5">
    <source>
        <dbReference type="EMBL" id="GLZ79135.1"/>
    </source>
</evidence>
<dbReference type="InterPro" id="IPR000683">
    <property type="entry name" value="Gfo/Idh/MocA-like_OxRdtase_N"/>
</dbReference>
<dbReference type="Pfam" id="PF01408">
    <property type="entry name" value="GFO_IDH_MocA"/>
    <property type="match status" value="1"/>
</dbReference>
<dbReference type="EMBL" id="BSTX01000002">
    <property type="protein sequence ID" value="GLZ79135.1"/>
    <property type="molecule type" value="Genomic_DNA"/>
</dbReference>
<proteinExistence type="predicted"/>
<reference evidence="5" key="1">
    <citation type="submission" date="2023-03" db="EMBL/GenBank/DDBJ databases">
        <title>Actinorhabdospora filicis NBRC 111898.</title>
        <authorList>
            <person name="Ichikawa N."/>
            <person name="Sato H."/>
            <person name="Tonouchi N."/>
        </authorList>
    </citation>
    <scope>NUCLEOTIDE SEQUENCE</scope>
    <source>
        <strain evidence="5">NBRC 111898</strain>
    </source>
</reference>
<feature type="domain" description="Gfo/Idh/MocA-like oxidoreductase N-terminal" evidence="3">
    <location>
        <begin position="5"/>
        <end position="118"/>
    </location>
</feature>
<dbReference type="PANTHER" id="PTHR43818:SF11">
    <property type="entry name" value="BCDNA.GH03377"/>
    <property type="match status" value="1"/>
</dbReference>
<feature type="compositionally biased region" description="Basic and acidic residues" evidence="2">
    <location>
        <begin position="268"/>
        <end position="282"/>
    </location>
</feature>
<dbReference type="AlphaFoldDB" id="A0A9W6SLG9"/>
<dbReference type="Gene3D" id="3.30.360.10">
    <property type="entry name" value="Dihydrodipicolinate Reductase, domain 2"/>
    <property type="match status" value="1"/>
</dbReference>
<dbReference type="InterPro" id="IPR055170">
    <property type="entry name" value="GFO_IDH_MocA-like_dom"/>
</dbReference>
<sequence>MTDLRLGIIGCGNISGQYLATLTGLPGVTPVACADLDPARAAATAAGHGLRALGADALLADPDVDAVVNLTVPSAHADVTREAIAAGKHVWSEKPLSLTREDAAAITAEAAAAGVRVGCAPDTILGAGLQTTARAVADGLIGRPVAATAFFATAGPELWHPDPEFFYAKGAGPLHDIGVYSLTALVAILGPVATVTAVTARGRDQRVIESGPKAGRTVPVEVATHYSLTLGMASGAVATIVTSFDVPGHHLPHLEVHGTDGSLTAPDPNRHDGHPSLRRRGEREWTELPHTGGYLGSRRGIGVHDLATALAQGRPHIASLELGAHVLDVMLTADEAAAAGRTLPVAGGCALPPPVPGLIGG</sequence>
<dbReference type="Gene3D" id="3.40.50.720">
    <property type="entry name" value="NAD(P)-binding Rossmann-like Domain"/>
    <property type="match status" value="1"/>
</dbReference>
<dbReference type="InterPro" id="IPR036291">
    <property type="entry name" value="NAD(P)-bd_dom_sf"/>
</dbReference>
<dbReference type="RefSeq" id="WP_285664260.1">
    <property type="nucleotide sequence ID" value="NZ_BSTX01000002.1"/>
</dbReference>
<dbReference type="Proteomes" id="UP001165079">
    <property type="component" value="Unassembled WGS sequence"/>
</dbReference>
<dbReference type="GO" id="GO:0016491">
    <property type="term" value="F:oxidoreductase activity"/>
    <property type="evidence" value="ECO:0007669"/>
    <property type="project" value="UniProtKB-KW"/>
</dbReference>
<feature type="domain" description="GFO/IDH/MocA-like oxidoreductase" evidence="4">
    <location>
        <begin position="130"/>
        <end position="263"/>
    </location>
</feature>
<comment type="caution">
    <text evidence="5">The sequence shown here is derived from an EMBL/GenBank/DDBJ whole genome shotgun (WGS) entry which is preliminary data.</text>
</comment>
<organism evidence="5 6">
    <name type="scientific">Actinorhabdospora filicis</name>
    <dbReference type="NCBI Taxonomy" id="1785913"/>
    <lineage>
        <taxon>Bacteria</taxon>
        <taxon>Bacillati</taxon>
        <taxon>Actinomycetota</taxon>
        <taxon>Actinomycetes</taxon>
        <taxon>Micromonosporales</taxon>
        <taxon>Micromonosporaceae</taxon>
        <taxon>Actinorhabdospora</taxon>
    </lineage>
</organism>
<keyword evidence="6" id="KW-1185">Reference proteome</keyword>
<dbReference type="InterPro" id="IPR050463">
    <property type="entry name" value="Gfo/Idh/MocA_oxidrdct_glycsds"/>
</dbReference>
<evidence type="ECO:0000259" key="4">
    <source>
        <dbReference type="Pfam" id="PF22725"/>
    </source>
</evidence>
<evidence type="ECO:0000256" key="2">
    <source>
        <dbReference type="SAM" id="MobiDB-lite"/>
    </source>
</evidence>
<evidence type="ECO:0000259" key="3">
    <source>
        <dbReference type="Pfam" id="PF01408"/>
    </source>
</evidence>
<gene>
    <name evidence="5" type="ORF">Afil01_39420</name>
</gene>
<dbReference type="Pfam" id="PF22725">
    <property type="entry name" value="GFO_IDH_MocA_C3"/>
    <property type="match status" value="1"/>
</dbReference>
<dbReference type="SUPFAM" id="SSF51735">
    <property type="entry name" value="NAD(P)-binding Rossmann-fold domains"/>
    <property type="match status" value="1"/>
</dbReference>
<feature type="region of interest" description="Disordered" evidence="2">
    <location>
        <begin position="257"/>
        <end position="282"/>
    </location>
</feature>
<accession>A0A9W6SLG9</accession>
<protein>
    <submittedName>
        <fullName evidence="5">Oxidoreductase</fullName>
    </submittedName>
</protein>
<keyword evidence="1" id="KW-0560">Oxidoreductase</keyword>
<name>A0A9W6SLG9_9ACTN</name>
<evidence type="ECO:0000256" key="1">
    <source>
        <dbReference type="ARBA" id="ARBA00023002"/>
    </source>
</evidence>